<comment type="caution">
    <text evidence="2">The sequence shown here is derived from an EMBL/GenBank/DDBJ whole genome shotgun (WGS) entry which is preliminary data.</text>
</comment>
<sequence length="241" mass="26883">MTVSAATNRLVMDLGMNNGDDTAYYLAKGYDVVALEANPRLASAGRTRFAPEIAAKRLTLVEAAIWKTSGIVTFHVNDDNDHWSSIEPGWAGRDDTATHPVDVPAVTLGDLFKRHGSPFYLKIDVEGVDGLVLDQLREQPTKPSYVSVEDCRFGFDYIEILAAVGYDGFKLLDQSTVAEMRDTEIDYDFPASSSGPFAEDVPGHWLAKREFVELYARTVRDRSGRRLAPRTNWWDIHAARL</sequence>
<dbReference type="NCBIfam" id="TIGR01444">
    <property type="entry name" value="fkbM_fam"/>
    <property type="match status" value="1"/>
</dbReference>
<dbReference type="InterPro" id="IPR029063">
    <property type="entry name" value="SAM-dependent_MTases_sf"/>
</dbReference>
<dbReference type="Gene3D" id="3.40.50.150">
    <property type="entry name" value="Vaccinia Virus protein VP39"/>
    <property type="match status" value="1"/>
</dbReference>
<organism evidence="2">
    <name type="scientific">marine sediment metagenome</name>
    <dbReference type="NCBI Taxonomy" id="412755"/>
    <lineage>
        <taxon>unclassified sequences</taxon>
        <taxon>metagenomes</taxon>
        <taxon>ecological metagenomes</taxon>
    </lineage>
</organism>
<dbReference type="SUPFAM" id="SSF53335">
    <property type="entry name" value="S-adenosyl-L-methionine-dependent methyltransferases"/>
    <property type="match status" value="1"/>
</dbReference>
<dbReference type="AlphaFoldDB" id="A0A0F9U3I2"/>
<evidence type="ECO:0000259" key="1">
    <source>
        <dbReference type="Pfam" id="PF05050"/>
    </source>
</evidence>
<gene>
    <name evidence="2" type="ORF">LCGC14_0272020</name>
</gene>
<evidence type="ECO:0000313" key="2">
    <source>
        <dbReference type="EMBL" id="KKN86164.1"/>
    </source>
</evidence>
<accession>A0A0F9U3I2</accession>
<protein>
    <recommendedName>
        <fullName evidence="1">Methyltransferase FkbM domain-containing protein</fullName>
    </recommendedName>
</protein>
<name>A0A0F9U3I2_9ZZZZ</name>
<proteinExistence type="predicted"/>
<dbReference type="EMBL" id="LAZR01000151">
    <property type="protein sequence ID" value="KKN86164.1"/>
    <property type="molecule type" value="Genomic_DNA"/>
</dbReference>
<feature type="domain" description="Methyltransferase FkbM" evidence="1">
    <location>
        <begin position="13"/>
        <end position="162"/>
    </location>
</feature>
<dbReference type="InterPro" id="IPR006342">
    <property type="entry name" value="FkbM_mtfrase"/>
</dbReference>
<reference evidence="2" key="1">
    <citation type="journal article" date="2015" name="Nature">
        <title>Complex archaea that bridge the gap between prokaryotes and eukaryotes.</title>
        <authorList>
            <person name="Spang A."/>
            <person name="Saw J.H."/>
            <person name="Jorgensen S.L."/>
            <person name="Zaremba-Niedzwiedzka K."/>
            <person name="Martijn J."/>
            <person name="Lind A.E."/>
            <person name="van Eijk R."/>
            <person name="Schleper C."/>
            <person name="Guy L."/>
            <person name="Ettema T.J."/>
        </authorList>
    </citation>
    <scope>NUCLEOTIDE SEQUENCE</scope>
</reference>
<dbReference type="Pfam" id="PF05050">
    <property type="entry name" value="Methyltransf_21"/>
    <property type="match status" value="1"/>
</dbReference>